<sequence>MSAIVGIYHLNGVHATDEQGYNIMKHFQKFPSDATEVWKQNEILFGCMAQWITPESIGEQLPFYDPIRQYAITADAIIDNRKELANLLGLDKLESKSITDSSLILLAYDKWLEDTPKYLIGDFAFMIWDERRKRLFGARDFSGSRTLYYYRKNGHFSFATLLEPLLNSGHVSSQLNEEWLAEYLAVSAVTDTADASITPYQDIAQLPPSHSIIVTSNSIRVTRYMTLKAGSTLKLGSNEEYIEAFQAIFQEAVNSRLRTHGQIGAQLSGGLDSGAVVSFASKSLKKSNESLHTFSYVPPKDFHDFTPKHLLADETPYIKSTVQYVGGINDYYLDFQGSNSYTDIDEVLDIMEMPYKFFENSFWIKGIFQKAEEEKLKVLLSGERGNLSISWGTALDYYSSLFKKARWIKLYKELTFHSKRVGGSRLKKFNIISKSALLNKGTASDNYPILINPNFANKTDVYEKLAAKGMDRSGWYDSRVTDERAKHFEDVFQWNTTNSLATKLSLKHGLWKRDPTNDLRVINFCLSLPEEQFVQDGLDRALIRRSTKSYLPDNVRLNQRVRGVQGADWVHRMVPDWQLFVNEVQMMSQNEQMMEYLNREAIHSGLEKIKEGPIVEHDTDLDYRILMRSLIVYRFLTKSY</sequence>
<dbReference type="GO" id="GO:0006529">
    <property type="term" value="P:asparagine biosynthetic process"/>
    <property type="evidence" value="ECO:0007669"/>
    <property type="project" value="UniProtKB-KW"/>
</dbReference>
<keyword evidence="7" id="KW-0315">Glutamine amidotransferase</keyword>
<dbReference type="SUPFAM" id="SSF56235">
    <property type="entry name" value="N-terminal nucleophile aminohydrolases (Ntn hydrolases)"/>
    <property type="match status" value="1"/>
</dbReference>
<dbReference type="InterPro" id="IPR001962">
    <property type="entry name" value="Asn_synthase"/>
</dbReference>
<evidence type="ECO:0000313" key="12">
    <source>
        <dbReference type="Proteomes" id="UP000288024"/>
    </source>
</evidence>
<dbReference type="InterPro" id="IPR029055">
    <property type="entry name" value="Ntn_hydrolases_N"/>
</dbReference>
<organism evidence="11 12">
    <name type="scientific">Niallia taxi</name>
    <dbReference type="NCBI Taxonomy" id="2499688"/>
    <lineage>
        <taxon>Bacteria</taxon>
        <taxon>Bacillati</taxon>
        <taxon>Bacillota</taxon>
        <taxon>Bacilli</taxon>
        <taxon>Bacillales</taxon>
        <taxon>Bacillaceae</taxon>
        <taxon>Niallia</taxon>
    </lineage>
</organism>
<keyword evidence="12" id="KW-1185">Reference proteome</keyword>
<comment type="caution">
    <text evidence="11">The sequence shown here is derived from an EMBL/GenBank/DDBJ whole genome shotgun (WGS) entry which is preliminary data.</text>
</comment>
<name>A0A437KAL6_9BACI</name>
<dbReference type="CDD" id="cd00712">
    <property type="entry name" value="AsnB"/>
    <property type="match status" value="1"/>
</dbReference>
<feature type="domain" description="Glutamine amidotransferase type-2" evidence="10">
    <location>
        <begin position="2"/>
        <end position="217"/>
    </location>
</feature>
<dbReference type="InterPro" id="IPR014729">
    <property type="entry name" value="Rossmann-like_a/b/a_fold"/>
</dbReference>
<dbReference type="Gene3D" id="3.40.50.620">
    <property type="entry name" value="HUPs"/>
    <property type="match status" value="2"/>
</dbReference>
<dbReference type="PANTHER" id="PTHR43284">
    <property type="entry name" value="ASPARAGINE SYNTHETASE (GLUTAMINE-HYDROLYZING)"/>
    <property type="match status" value="1"/>
</dbReference>
<evidence type="ECO:0000313" key="11">
    <source>
        <dbReference type="EMBL" id="RVT62478.1"/>
    </source>
</evidence>
<keyword evidence="5 9" id="KW-0067">ATP-binding</keyword>
<dbReference type="InterPro" id="IPR033738">
    <property type="entry name" value="AsnB_N"/>
</dbReference>
<dbReference type="InterPro" id="IPR006426">
    <property type="entry name" value="Asn_synth_AEB"/>
</dbReference>
<evidence type="ECO:0000256" key="8">
    <source>
        <dbReference type="ARBA" id="ARBA00048741"/>
    </source>
</evidence>
<keyword evidence="6" id="KW-0061">Asparagine biosynthesis</keyword>
<evidence type="ECO:0000256" key="5">
    <source>
        <dbReference type="ARBA" id="ARBA00022840"/>
    </source>
</evidence>
<comment type="similarity">
    <text evidence="2">Belongs to the asparagine synthetase family.</text>
</comment>
<dbReference type="InterPro" id="IPR017932">
    <property type="entry name" value="GATase_2_dom"/>
</dbReference>
<dbReference type="RefSeq" id="WP_127738429.1">
    <property type="nucleotide sequence ID" value="NZ_JAMAVA010000001.1"/>
</dbReference>
<dbReference type="PANTHER" id="PTHR43284:SF1">
    <property type="entry name" value="ASPARAGINE SYNTHETASE"/>
    <property type="match status" value="1"/>
</dbReference>
<keyword evidence="4 9" id="KW-0547">Nucleotide-binding</keyword>
<proteinExistence type="inferred from homology"/>
<dbReference type="GO" id="GO:0004066">
    <property type="term" value="F:asparagine synthase (glutamine-hydrolyzing) activity"/>
    <property type="evidence" value="ECO:0007669"/>
    <property type="project" value="UniProtKB-EC"/>
</dbReference>
<evidence type="ECO:0000259" key="10">
    <source>
        <dbReference type="PROSITE" id="PS51278"/>
    </source>
</evidence>
<protein>
    <recommendedName>
        <fullName evidence="3">asparagine synthase (glutamine-hydrolyzing)</fullName>
        <ecNumber evidence="3">6.3.5.4</ecNumber>
    </recommendedName>
</protein>
<evidence type="ECO:0000256" key="7">
    <source>
        <dbReference type="ARBA" id="ARBA00022962"/>
    </source>
</evidence>
<dbReference type="Proteomes" id="UP000288024">
    <property type="component" value="Unassembled WGS sequence"/>
</dbReference>
<dbReference type="Pfam" id="PF00733">
    <property type="entry name" value="Asn_synthase"/>
    <property type="match status" value="1"/>
</dbReference>
<comment type="catalytic activity">
    <reaction evidence="8">
        <text>L-aspartate + L-glutamine + ATP + H2O = L-asparagine + L-glutamate + AMP + diphosphate + H(+)</text>
        <dbReference type="Rhea" id="RHEA:12228"/>
        <dbReference type="ChEBI" id="CHEBI:15377"/>
        <dbReference type="ChEBI" id="CHEBI:15378"/>
        <dbReference type="ChEBI" id="CHEBI:29985"/>
        <dbReference type="ChEBI" id="CHEBI:29991"/>
        <dbReference type="ChEBI" id="CHEBI:30616"/>
        <dbReference type="ChEBI" id="CHEBI:33019"/>
        <dbReference type="ChEBI" id="CHEBI:58048"/>
        <dbReference type="ChEBI" id="CHEBI:58359"/>
        <dbReference type="ChEBI" id="CHEBI:456215"/>
        <dbReference type="EC" id="6.3.5.4"/>
    </reaction>
</comment>
<gene>
    <name evidence="11" type="ORF">EM808_11835</name>
</gene>
<dbReference type="EC" id="6.3.5.4" evidence="3"/>
<dbReference type="PIRSF" id="PIRSF001589">
    <property type="entry name" value="Asn_synthetase_glu-h"/>
    <property type="match status" value="1"/>
</dbReference>
<dbReference type="EMBL" id="RZTZ01000004">
    <property type="protein sequence ID" value="RVT62478.1"/>
    <property type="molecule type" value="Genomic_DNA"/>
</dbReference>
<evidence type="ECO:0000256" key="2">
    <source>
        <dbReference type="ARBA" id="ARBA00005752"/>
    </source>
</evidence>
<evidence type="ECO:0000256" key="9">
    <source>
        <dbReference type="PIRSR" id="PIRSR001589-2"/>
    </source>
</evidence>
<dbReference type="PROSITE" id="PS51278">
    <property type="entry name" value="GATASE_TYPE_2"/>
    <property type="match status" value="1"/>
</dbReference>
<comment type="pathway">
    <text evidence="1">Amino-acid biosynthesis; L-asparagine biosynthesis; L-asparagine from L-aspartate (L-Gln route): step 1/1.</text>
</comment>
<dbReference type="Gene3D" id="3.60.20.10">
    <property type="entry name" value="Glutamine Phosphoribosylpyrophosphate, subunit 1, domain 1"/>
    <property type="match status" value="1"/>
</dbReference>
<evidence type="ECO:0000256" key="3">
    <source>
        <dbReference type="ARBA" id="ARBA00012737"/>
    </source>
</evidence>
<dbReference type="InterPro" id="IPR051786">
    <property type="entry name" value="ASN_synthetase/amidase"/>
</dbReference>
<dbReference type="AlphaFoldDB" id="A0A437KAL6"/>
<evidence type="ECO:0000256" key="1">
    <source>
        <dbReference type="ARBA" id="ARBA00005187"/>
    </source>
</evidence>
<evidence type="ECO:0000256" key="6">
    <source>
        <dbReference type="ARBA" id="ARBA00022888"/>
    </source>
</evidence>
<dbReference type="GO" id="GO:0005524">
    <property type="term" value="F:ATP binding"/>
    <property type="evidence" value="ECO:0007669"/>
    <property type="project" value="UniProtKB-KW"/>
</dbReference>
<accession>A0A437KAL6</accession>
<dbReference type="SUPFAM" id="SSF52402">
    <property type="entry name" value="Adenine nucleotide alpha hydrolases-like"/>
    <property type="match status" value="1"/>
</dbReference>
<feature type="binding site" evidence="9">
    <location>
        <position position="100"/>
    </location>
    <ligand>
        <name>L-glutamine</name>
        <dbReference type="ChEBI" id="CHEBI:58359"/>
    </ligand>
</feature>
<reference evidence="11 12" key="1">
    <citation type="submission" date="2019-01" db="EMBL/GenBank/DDBJ databases">
        <title>Bacillus sp. M5HDSG1-1, whole genome shotgun sequence.</title>
        <authorList>
            <person name="Tuo L."/>
        </authorList>
    </citation>
    <scope>NUCLEOTIDE SEQUENCE [LARGE SCALE GENOMIC DNA]</scope>
    <source>
        <strain evidence="11 12">M5HDSG1-1</strain>
    </source>
</reference>
<dbReference type="Pfam" id="PF13537">
    <property type="entry name" value="GATase_7"/>
    <property type="match status" value="1"/>
</dbReference>
<keyword evidence="6" id="KW-0028">Amino-acid biosynthesis</keyword>
<evidence type="ECO:0000256" key="4">
    <source>
        <dbReference type="ARBA" id="ARBA00022741"/>
    </source>
</evidence>